<feature type="region of interest" description="Disordered" evidence="1">
    <location>
        <begin position="65"/>
        <end position="94"/>
    </location>
</feature>
<sequence length="137" mass="15290">MSAPAALSPWWVSPPPPPSKATIEIEQPVPEKPVMLRKWGCKSGIWVWMEYQTASSLFFVLGRGTPKAGNGGGGEKSRQTPVPETDPEKAGPLEKVKMKKEGIWVWNPKRGYFDLRGQHPLTRALTTWHCFVRHGSV</sequence>
<name>A0A5N6R9X9_9ROSI</name>
<accession>A0A5N6R9X9</accession>
<dbReference type="EMBL" id="CM017325">
    <property type="protein sequence ID" value="KAE8056597.1"/>
    <property type="molecule type" value="Genomic_DNA"/>
</dbReference>
<proteinExistence type="predicted"/>
<organism evidence="2 3">
    <name type="scientific">Carpinus fangiana</name>
    <dbReference type="NCBI Taxonomy" id="176857"/>
    <lineage>
        <taxon>Eukaryota</taxon>
        <taxon>Viridiplantae</taxon>
        <taxon>Streptophyta</taxon>
        <taxon>Embryophyta</taxon>
        <taxon>Tracheophyta</taxon>
        <taxon>Spermatophyta</taxon>
        <taxon>Magnoliopsida</taxon>
        <taxon>eudicotyledons</taxon>
        <taxon>Gunneridae</taxon>
        <taxon>Pentapetalae</taxon>
        <taxon>rosids</taxon>
        <taxon>fabids</taxon>
        <taxon>Fagales</taxon>
        <taxon>Betulaceae</taxon>
        <taxon>Carpinus</taxon>
    </lineage>
</organism>
<protein>
    <submittedName>
        <fullName evidence="2">Uncharacterized protein</fullName>
    </submittedName>
</protein>
<gene>
    <name evidence="2" type="ORF">FH972_013352</name>
</gene>
<evidence type="ECO:0000313" key="2">
    <source>
        <dbReference type="EMBL" id="KAE8056597.1"/>
    </source>
</evidence>
<evidence type="ECO:0000313" key="3">
    <source>
        <dbReference type="Proteomes" id="UP000327013"/>
    </source>
</evidence>
<evidence type="ECO:0000256" key="1">
    <source>
        <dbReference type="SAM" id="MobiDB-lite"/>
    </source>
</evidence>
<feature type="compositionally biased region" description="Low complexity" evidence="1">
    <location>
        <begin position="1"/>
        <end position="11"/>
    </location>
</feature>
<reference evidence="2 3" key="1">
    <citation type="submission" date="2019-06" db="EMBL/GenBank/DDBJ databases">
        <title>A chromosomal-level reference genome of Carpinus fangiana (Coryloideae, Betulaceae).</title>
        <authorList>
            <person name="Yang X."/>
            <person name="Wang Z."/>
            <person name="Zhang L."/>
            <person name="Hao G."/>
            <person name="Liu J."/>
            <person name="Yang Y."/>
        </authorList>
    </citation>
    <scope>NUCLEOTIDE SEQUENCE [LARGE SCALE GENOMIC DNA]</scope>
    <source>
        <strain evidence="2">Cfa_2016G</strain>
        <tissue evidence="2">Leaf</tissue>
    </source>
</reference>
<dbReference type="AlphaFoldDB" id="A0A5N6R9X9"/>
<dbReference type="Proteomes" id="UP000327013">
    <property type="component" value="Chromosome 5"/>
</dbReference>
<feature type="region of interest" description="Disordered" evidence="1">
    <location>
        <begin position="1"/>
        <end position="20"/>
    </location>
</feature>
<keyword evidence="3" id="KW-1185">Reference proteome</keyword>